<gene>
    <name evidence="11" type="ORF">HNR50_002560</name>
    <name evidence="12" type="ORF">HNR50_002572</name>
</gene>
<dbReference type="SMART" id="SM00400">
    <property type="entry name" value="ZnF_CHCC"/>
    <property type="match status" value="1"/>
</dbReference>
<protein>
    <submittedName>
        <fullName evidence="12">DNA primase catalytic core</fullName>
    </submittedName>
</protein>
<dbReference type="Gene3D" id="3.90.580.10">
    <property type="entry name" value="Zinc finger, CHC2-type domain"/>
    <property type="match status" value="1"/>
</dbReference>
<dbReference type="InterPro" id="IPR006171">
    <property type="entry name" value="TOPRIM_dom"/>
</dbReference>
<dbReference type="PANTHER" id="PTHR30313">
    <property type="entry name" value="DNA PRIMASE"/>
    <property type="match status" value="1"/>
</dbReference>
<dbReference type="RefSeq" id="WP_184747142.1">
    <property type="nucleotide sequence ID" value="NZ_JACHGJ010000004.1"/>
</dbReference>
<dbReference type="GO" id="GO:1990077">
    <property type="term" value="C:primosome complex"/>
    <property type="evidence" value="ECO:0007669"/>
    <property type="project" value="UniProtKB-KW"/>
</dbReference>
<dbReference type="Gene3D" id="3.90.980.10">
    <property type="entry name" value="DNA primase, catalytic core, N-terminal domain"/>
    <property type="match status" value="1"/>
</dbReference>
<dbReference type="InterPro" id="IPR002694">
    <property type="entry name" value="Znf_CHC2"/>
</dbReference>
<proteinExistence type="predicted"/>
<dbReference type="GO" id="GO:0006269">
    <property type="term" value="P:DNA replication, synthesis of primer"/>
    <property type="evidence" value="ECO:0007669"/>
    <property type="project" value="UniProtKB-KW"/>
</dbReference>
<evidence type="ECO:0000256" key="2">
    <source>
        <dbReference type="ARBA" id="ARBA00022515"/>
    </source>
</evidence>
<evidence type="ECO:0000313" key="13">
    <source>
        <dbReference type="Proteomes" id="UP000587760"/>
    </source>
</evidence>
<comment type="caution">
    <text evidence="12">The sequence shown here is derived from an EMBL/GenBank/DDBJ whole genome shotgun (WGS) entry which is preliminary data.</text>
</comment>
<evidence type="ECO:0000256" key="7">
    <source>
        <dbReference type="ARBA" id="ARBA00022771"/>
    </source>
</evidence>
<evidence type="ECO:0000256" key="6">
    <source>
        <dbReference type="ARBA" id="ARBA00022723"/>
    </source>
</evidence>
<dbReference type="SUPFAM" id="SSF57783">
    <property type="entry name" value="Zinc beta-ribbon"/>
    <property type="match status" value="1"/>
</dbReference>
<evidence type="ECO:0000313" key="12">
    <source>
        <dbReference type="EMBL" id="MBB6480899.1"/>
    </source>
</evidence>
<sequence>MSSDRLGGVKTLKVSGFLDEFEKDEIKKRVDILSLFSSFGVSYEKKGRSHMAKCPWHDDDTPSLSIDQGKGLYNCFGCGESGDIFDLVQKMEGIDFKESLKYLKEFDGSIVPFPKTLEVPAEPVPSESHQPEGGSVENESAFDSVDLERVMEFYQRSLSSSREAMDYFKSRGIGLKVLSRFSVGYSNGKLKDLVSSGQKKALKEIGVFNEKGYETFKDCVVFPLLDSTGKVVSLYGRKIKESTKIKHLYLKGPHHGLLNRKAASVYRGEIILTESVIDALSLIQMGVENVIPCYGTNGFTDDHLSLLEDERVKLATIAFDNDAAGSTAAEKLGQRLLEEEIPVKLVYPSHCKDWNELLTLNGRKEDIKPLLDSAEVIYPKGKSPDFSVKKDKGKYLISASDITYRLLGVKELFVSNLKVNVRAERNEQSFIDNCDLYSARSRTGFSLQLSRLFDVESKRIEKDLIRMVEYLEEERDKALAGDEDREIELTEQEVEMGMEFLTSADLFDRIVQDTELLGYVGEEINKILIYLAASSRKLDDPISVIVMSESAAGKSYLIDTVKKLIPPEDVVSMTSLSDQALNYLPEGGLKHKFLVMGEAVHSEVVEHQIREMLSSHELSRLVTSKDEKTGQMTSKLVRKEVIVSAVMSSTDYDLNAENTSRSFVVNTDESTDQTRRIHASQKKKYSTDRLQVKRDEIPRIIKAHHAAQRLLKKVFIINPLAEKINFPDTLMRSRRDHDRFMDLIASVAFLRQYQKEEKEENGVKYIECDETDLEIAARIIKEILPATLTNFPKSAITLYGEIRRVIRDKAKEENLLPKEVSVTQRELRELTGLNQMFVKRNVKTLCDFEYLICTGSRTRGSRNAYRLVADESIELLDMSKLLKS</sequence>
<evidence type="ECO:0000259" key="10">
    <source>
        <dbReference type="PROSITE" id="PS50880"/>
    </source>
</evidence>
<dbReference type="InterPro" id="IPR037068">
    <property type="entry name" value="DNA_primase_core_N_sf"/>
</dbReference>
<keyword evidence="3" id="KW-0808">Transferase</keyword>
<dbReference type="Gene3D" id="3.40.1360.10">
    <property type="match status" value="1"/>
</dbReference>
<dbReference type="AlphaFoldDB" id="A0A841RDH1"/>
<keyword evidence="13" id="KW-1185">Reference proteome</keyword>
<dbReference type="InterPro" id="IPR013264">
    <property type="entry name" value="DNAG_N"/>
</dbReference>
<evidence type="ECO:0000256" key="8">
    <source>
        <dbReference type="ARBA" id="ARBA00022833"/>
    </source>
</evidence>
<dbReference type="InterPro" id="IPR034151">
    <property type="entry name" value="TOPRIM_DnaG_bac"/>
</dbReference>
<name>A0A841RDH1_9SPIO</name>
<dbReference type="Pfam" id="PF01807">
    <property type="entry name" value="Zn_ribbon_DnaG"/>
    <property type="match status" value="1"/>
</dbReference>
<dbReference type="CDD" id="cd03364">
    <property type="entry name" value="TOPRIM_DnaG_primases"/>
    <property type="match status" value="1"/>
</dbReference>
<dbReference type="Pfam" id="PF08275">
    <property type="entry name" value="DNAG_N"/>
    <property type="match status" value="1"/>
</dbReference>
<keyword evidence="9" id="KW-0804">Transcription</keyword>
<dbReference type="EMBL" id="JACHGJ010000004">
    <property type="protein sequence ID" value="MBB6480887.1"/>
    <property type="molecule type" value="Genomic_DNA"/>
</dbReference>
<dbReference type="PROSITE" id="PS50880">
    <property type="entry name" value="TOPRIM"/>
    <property type="match status" value="1"/>
</dbReference>
<keyword evidence="4" id="KW-0548">Nucleotidyltransferase</keyword>
<dbReference type="InterPro" id="IPR036977">
    <property type="entry name" value="DNA_primase_Znf_CHC2"/>
</dbReference>
<feature type="domain" description="Toprim" evidence="10">
    <location>
        <begin position="268"/>
        <end position="352"/>
    </location>
</feature>
<dbReference type="GO" id="GO:0000428">
    <property type="term" value="C:DNA-directed RNA polymerase complex"/>
    <property type="evidence" value="ECO:0007669"/>
    <property type="project" value="UniProtKB-KW"/>
</dbReference>
<dbReference type="PANTHER" id="PTHR30313:SF2">
    <property type="entry name" value="DNA PRIMASE"/>
    <property type="match status" value="1"/>
</dbReference>
<evidence type="ECO:0000256" key="5">
    <source>
        <dbReference type="ARBA" id="ARBA00022705"/>
    </source>
</evidence>
<dbReference type="GO" id="GO:0005737">
    <property type="term" value="C:cytoplasm"/>
    <property type="evidence" value="ECO:0007669"/>
    <property type="project" value="TreeGrafter"/>
</dbReference>
<organism evidence="12 13">
    <name type="scientific">Spirochaeta isovalerica</name>
    <dbReference type="NCBI Taxonomy" id="150"/>
    <lineage>
        <taxon>Bacteria</taxon>
        <taxon>Pseudomonadati</taxon>
        <taxon>Spirochaetota</taxon>
        <taxon>Spirochaetia</taxon>
        <taxon>Spirochaetales</taxon>
        <taxon>Spirochaetaceae</taxon>
        <taxon>Spirochaeta</taxon>
    </lineage>
</organism>
<accession>A0A841RDH1</accession>
<dbReference type="GO" id="GO:0008270">
    <property type="term" value="F:zinc ion binding"/>
    <property type="evidence" value="ECO:0007669"/>
    <property type="project" value="UniProtKB-KW"/>
</dbReference>
<dbReference type="Pfam" id="PF13155">
    <property type="entry name" value="Toprim_2"/>
    <property type="match status" value="1"/>
</dbReference>
<dbReference type="GO" id="GO:0003677">
    <property type="term" value="F:DNA binding"/>
    <property type="evidence" value="ECO:0007669"/>
    <property type="project" value="InterPro"/>
</dbReference>
<keyword evidence="6" id="KW-0479">Metal-binding</keyword>
<evidence type="ECO:0000256" key="9">
    <source>
        <dbReference type="ARBA" id="ARBA00023163"/>
    </source>
</evidence>
<dbReference type="GO" id="GO:0003899">
    <property type="term" value="F:DNA-directed RNA polymerase activity"/>
    <property type="evidence" value="ECO:0007669"/>
    <property type="project" value="InterPro"/>
</dbReference>
<keyword evidence="5" id="KW-0235">DNA replication</keyword>
<dbReference type="EMBL" id="JACHGJ010000004">
    <property type="protein sequence ID" value="MBB6480899.1"/>
    <property type="molecule type" value="Genomic_DNA"/>
</dbReference>
<keyword evidence="2" id="KW-0639">Primosome</keyword>
<evidence type="ECO:0000256" key="1">
    <source>
        <dbReference type="ARBA" id="ARBA00022478"/>
    </source>
</evidence>
<keyword evidence="8" id="KW-0862">Zinc</keyword>
<reference evidence="12 13" key="1">
    <citation type="submission" date="2020-08" db="EMBL/GenBank/DDBJ databases">
        <title>Genomic Encyclopedia of Type Strains, Phase IV (KMG-IV): sequencing the most valuable type-strain genomes for metagenomic binning, comparative biology and taxonomic classification.</title>
        <authorList>
            <person name="Goeker M."/>
        </authorList>
    </citation>
    <scope>NUCLEOTIDE SEQUENCE [LARGE SCALE GENOMIC DNA]</scope>
    <source>
        <strain evidence="12 13">DSM 2461</strain>
    </source>
</reference>
<evidence type="ECO:0000313" key="11">
    <source>
        <dbReference type="EMBL" id="MBB6480887.1"/>
    </source>
</evidence>
<evidence type="ECO:0000256" key="3">
    <source>
        <dbReference type="ARBA" id="ARBA00022679"/>
    </source>
</evidence>
<dbReference type="InterPro" id="IPR050219">
    <property type="entry name" value="DnaG_primase"/>
</dbReference>
<dbReference type="SMART" id="SM00493">
    <property type="entry name" value="TOPRIM"/>
    <property type="match status" value="1"/>
</dbReference>
<keyword evidence="1" id="KW-0240">DNA-directed RNA polymerase</keyword>
<dbReference type="Proteomes" id="UP000587760">
    <property type="component" value="Unassembled WGS sequence"/>
</dbReference>
<dbReference type="SUPFAM" id="SSF56731">
    <property type="entry name" value="DNA primase core"/>
    <property type="match status" value="1"/>
</dbReference>
<evidence type="ECO:0000256" key="4">
    <source>
        <dbReference type="ARBA" id="ARBA00022695"/>
    </source>
</evidence>
<keyword evidence="7" id="KW-0863">Zinc-finger</keyword>